<sequence length="120" mass="13609">MICNYTAIHPLRDEYFISQRNDFLMQIMDKVKRMRDIGDEYESLLNDVLNALFKVIPNCMALNMDDSLMPVYAISALKTQGLLAFPYNCGGKPGYVVIKQDGSVVFEDMDGEIQEMGKLA</sequence>
<evidence type="ECO:0000313" key="1">
    <source>
        <dbReference type="EMBL" id="AIM26577.1"/>
    </source>
</evidence>
<dbReference type="OMA" id="IPNCMAL"/>
<organism evidence="1 2">
    <name type="scientific">Metallosphaera sedula</name>
    <dbReference type="NCBI Taxonomy" id="43687"/>
    <lineage>
        <taxon>Archaea</taxon>
        <taxon>Thermoproteota</taxon>
        <taxon>Thermoprotei</taxon>
        <taxon>Sulfolobales</taxon>
        <taxon>Sulfolobaceae</taxon>
        <taxon>Metallosphaera</taxon>
    </lineage>
</organism>
<name>A0A088E486_9CREN</name>
<proteinExistence type="predicted"/>
<accession>A0A088E486</accession>
<reference evidence="1 2" key="1">
    <citation type="journal article" date="2014" name="J. Bacteriol.">
        <title>Role of an Archaeal PitA Transporter in the Copper and Arsenic Resistance of Metallosphaera sedula, an Extreme Thermoacidophile.</title>
        <authorList>
            <person name="McCarthy S."/>
            <person name="Ai C."/>
            <person name="Wheaton G."/>
            <person name="Tevatia R."/>
            <person name="Eckrich V."/>
            <person name="Kelly R."/>
            <person name="Blum P."/>
        </authorList>
    </citation>
    <scope>NUCLEOTIDE SEQUENCE [LARGE SCALE GENOMIC DNA]</scope>
    <source>
        <strain evidence="1 2">CuR1</strain>
    </source>
</reference>
<gene>
    <name evidence="1" type="ORF">HA72_0413</name>
</gene>
<evidence type="ECO:0000313" key="2">
    <source>
        <dbReference type="Proteomes" id="UP000029084"/>
    </source>
</evidence>
<dbReference type="EMBL" id="CP008822">
    <property type="protein sequence ID" value="AIM26577.1"/>
    <property type="molecule type" value="Genomic_DNA"/>
</dbReference>
<dbReference type="AlphaFoldDB" id="A0A088E486"/>
<dbReference type="Proteomes" id="UP000029084">
    <property type="component" value="Chromosome"/>
</dbReference>
<protein>
    <submittedName>
        <fullName evidence="1">Uncharacterized protein</fullName>
    </submittedName>
</protein>